<feature type="region of interest" description="Disordered" evidence="4">
    <location>
        <begin position="130"/>
        <end position="193"/>
    </location>
</feature>
<dbReference type="PANTHER" id="PTHR42953">
    <property type="entry name" value="HIGH-AFFINITY ZINC UPTAKE SYSTEM PROTEIN ZNUA-RELATED"/>
    <property type="match status" value="1"/>
</dbReference>
<dbReference type="InterPro" id="IPR006127">
    <property type="entry name" value="ZnuA-like"/>
</dbReference>
<dbReference type="InterPro" id="IPR050492">
    <property type="entry name" value="Bact_metal-bind_prot9"/>
</dbReference>
<keyword evidence="2" id="KW-0813">Transport</keyword>
<feature type="compositionally biased region" description="Basic and acidic residues" evidence="4">
    <location>
        <begin position="137"/>
        <end position="192"/>
    </location>
</feature>
<organism evidence="6 7">
    <name type="scientific">Actinomyces weissii</name>
    <dbReference type="NCBI Taxonomy" id="675090"/>
    <lineage>
        <taxon>Bacteria</taxon>
        <taxon>Bacillati</taxon>
        <taxon>Actinomycetota</taxon>
        <taxon>Actinomycetes</taxon>
        <taxon>Actinomycetales</taxon>
        <taxon>Actinomycetaceae</taxon>
        <taxon>Actinomyces</taxon>
    </lineage>
</organism>
<sequence length="360" mass="38253">MRMSPMNVTSSRRASLTRSLTALGAVCLALSLTACGTTATKGSGRLDVSVSFYPIQYLVEGIGGEHVQVTSVTPGDVEPHDYELSPKEVSDLGKADLITYVKGFQGSLDEAVEKVSGPTVVDLSGSVNLVSHAGGHNTHDHAEHEHEHGHTDAAGHDHADHEHEHEHGHNDAAGHEHEHGHTDAADHDHAATDPHFWLDPQRMVLAAQAVAAALTQADPEHAADYQAGLAAVTEQLNHLDASYSTGLQTCERRTIVTNHAAFGYLAERYNLSQTSISGVDPESEPSPADLAKVKKVVQETGTTTIFTEERVSEKTAQVVAQETGVTTAVLSPMEVRPQAGDYPAAMEANLSALKTALACQ</sequence>
<proteinExistence type="inferred from homology"/>
<feature type="signal peptide" evidence="5">
    <location>
        <begin position="1"/>
        <end position="34"/>
    </location>
</feature>
<dbReference type="GO" id="GO:0030001">
    <property type="term" value="P:metal ion transport"/>
    <property type="evidence" value="ECO:0007669"/>
    <property type="project" value="InterPro"/>
</dbReference>
<dbReference type="SUPFAM" id="SSF53807">
    <property type="entry name" value="Helical backbone' metal receptor"/>
    <property type="match status" value="1"/>
</dbReference>
<comment type="similarity">
    <text evidence="1">Belongs to the bacterial solute-binding protein 9 family.</text>
</comment>
<keyword evidence="7" id="KW-1185">Reference proteome</keyword>
<evidence type="ECO:0000313" key="6">
    <source>
        <dbReference type="EMBL" id="QQM66667.1"/>
    </source>
</evidence>
<dbReference type="GO" id="GO:0046872">
    <property type="term" value="F:metal ion binding"/>
    <property type="evidence" value="ECO:0007669"/>
    <property type="project" value="InterPro"/>
</dbReference>
<dbReference type="KEGG" id="awe:JG540_06085"/>
<feature type="chain" id="PRO_5038996812" evidence="5">
    <location>
        <begin position="35"/>
        <end position="360"/>
    </location>
</feature>
<evidence type="ECO:0000313" key="7">
    <source>
        <dbReference type="Proteomes" id="UP000595895"/>
    </source>
</evidence>
<protein>
    <submittedName>
        <fullName evidence="6">Zinc ABC transporter substrate-binding protein</fullName>
    </submittedName>
</protein>
<dbReference type="Proteomes" id="UP000595895">
    <property type="component" value="Chromosome"/>
</dbReference>
<keyword evidence="3 5" id="KW-0732">Signal</keyword>
<evidence type="ECO:0000256" key="4">
    <source>
        <dbReference type="SAM" id="MobiDB-lite"/>
    </source>
</evidence>
<accession>A0A7T7M889</accession>
<name>A0A7T7M889_9ACTO</name>
<reference evidence="6 7" key="1">
    <citation type="submission" date="2020-12" db="EMBL/GenBank/DDBJ databases">
        <authorList>
            <person name="Zhou J."/>
        </authorList>
    </citation>
    <scope>NUCLEOTIDE SEQUENCE [LARGE SCALE GENOMIC DNA]</scope>
    <source>
        <strain evidence="6 7">CCUG 61299</strain>
    </source>
</reference>
<dbReference type="PANTHER" id="PTHR42953:SF3">
    <property type="entry name" value="HIGH-AFFINITY ZINC UPTAKE SYSTEM PROTEIN ZNUA"/>
    <property type="match status" value="1"/>
</dbReference>
<evidence type="ECO:0000256" key="5">
    <source>
        <dbReference type="SAM" id="SignalP"/>
    </source>
</evidence>
<dbReference type="PROSITE" id="PS51257">
    <property type="entry name" value="PROKAR_LIPOPROTEIN"/>
    <property type="match status" value="1"/>
</dbReference>
<gene>
    <name evidence="6" type="ORF">JG540_06085</name>
</gene>
<evidence type="ECO:0000256" key="1">
    <source>
        <dbReference type="ARBA" id="ARBA00011028"/>
    </source>
</evidence>
<evidence type="ECO:0000256" key="3">
    <source>
        <dbReference type="ARBA" id="ARBA00022729"/>
    </source>
</evidence>
<evidence type="ECO:0000256" key="2">
    <source>
        <dbReference type="ARBA" id="ARBA00022448"/>
    </source>
</evidence>
<dbReference type="AlphaFoldDB" id="A0A7T7M889"/>
<dbReference type="Gene3D" id="3.40.50.1980">
    <property type="entry name" value="Nitrogenase molybdenum iron protein domain"/>
    <property type="match status" value="2"/>
</dbReference>
<dbReference type="Pfam" id="PF01297">
    <property type="entry name" value="ZnuA"/>
    <property type="match status" value="1"/>
</dbReference>
<dbReference type="EMBL" id="CP066802">
    <property type="protein sequence ID" value="QQM66667.1"/>
    <property type="molecule type" value="Genomic_DNA"/>
</dbReference>